<evidence type="ECO:0000313" key="2">
    <source>
        <dbReference type="EMBL" id="SBT84870.1"/>
    </source>
</evidence>
<proteinExistence type="predicted"/>
<dbReference type="Pfam" id="PF05795">
    <property type="entry name" value="Plasmodium_Vir"/>
    <property type="match status" value="1"/>
</dbReference>
<dbReference type="VEuPathDB" id="PlasmoDB:PocGH01_00234900"/>
<keyword evidence="3" id="KW-1185">Reference proteome</keyword>
<accession>A0A1D3JFY5</accession>
<keyword evidence="1" id="KW-1133">Transmembrane helix</keyword>
<gene>
    <name evidence="2" type="primary">PocGH01_00234900</name>
    <name evidence="2" type="ORF">POCGH01_00234900</name>
</gene>
<name>A0A1D3JFY5_PLAOA</name>
<organism evidence="2 3">
    <name type="scientific">Plasmodium ovale</name>
    <name type="common">malaria parasite P. ovale</name>
    <dbReference type="NCBI Taxonomy" id="36330"/>
    <lineage>
        <taxon>Eukaryota</taxon>
        <taxon>Sar</taxon>
        <taxon>Alveolata</taxon>
        <taxon>Apicomplexa</taxon>
        <taxon>Aconoidasida</taxon>
        <taxon>Haemosporida</taxon>
        <taxon>Plasmodiidae</taxon>
        <taxon>Plasmodium</taxon>
        <taxon>Plasmodium (Plasmodium)</taxon>
    </lineage>
</organism>
<dbReference type="InterPro" id="IPR008780">
    <property type="entry name" value="Plasmodium_Vir"/>
</dbReference>
<dbReference type="AlphaFoldDB" id="A0A1D3JFY5"/>
<dbReference type="VEuPathDB" id="PlasmoDB:POWCR01_000114800"/>
<feature type="transmembrane region" description="Helical" evidence="1">
    <location>
        <begin position="258"/>
        <end position="285"/>
    </location>
</feature>
<dbReference type="EMBL" id="FLRI01000581">
    <property type="protein sequence ID" value="SBT84870.1"/>
    <property type="molecule type" value="Genomic_DNA"/>
</dbReference>
<evidence type="ECO:0000256" key="1">
    <source>
        <dbReference type="SAM" id="Phobius"/>
    </source>
</evidence>
<keyword evidence="1" id="KW-0472">Membrane</keyword>
<reference evidence="2 3" key="1">
    <citation type="submission" date="2016-06" db="EMBL/GenBank/DDBJ databases">
        <authorList>
            <consortium name="Pathogen Informatics"/>
        </authorList>
    </citation>
    <scope>NUCLEOTIDE SEQUENCE [LARGE SCALE GENOMIC DNA]</scope>
    <source>
        <strain evidence="2">PocGH01</strain>
    </source>
</reference>
<sequence length="334" mass="39049">MTIIKEEIYGLCDEFPEFIKIEALLFLGMGKSENFNNKCALIEEDYSETLTESKDICVKFKYFVTNFLIESDESGSVNGLSFLNFWLNYQLKHIHHSIVSPKDFYDKLKETDPEFDSEHKLKDKIGVIEENHLSNMIMLRNLYEKYNAIQDIINDKEESEKNCLNYPEECTRMFEEANKNCSNDNTNFCKALGTFKEKYEFMFKGTEYTKCKLHKILTLTDYADPSSRVTVPEEDYDLSGGSHMGSEDQGISAHIRNIIVLIFTLVSFFLIFLILYKATPFGIYFRNQIKRVKKKWANIEHGDENKSILQNTEYQPLRGKSNELRIPYYYGNNS</sequence>
<evidence type="ECO:0000313" key="3">
    <source>
        <dbReference type="Proteomes" id="UP000242942"/>
    </source>
</evidence>
<keyword evidence="1" id="KW-0812">Transmembrane</keyword>
<protein>
    <submittedName>
        <fullName evidence="2">PIR protein</fullName>
    </submittedName>
</protein>
<dbReference type="Proteomes" id="UP000242942">
    <property type="component" value="Unassembled WGS sequence"/>
</dbReference>
<dbReference type="OrthoDB" id="10293751at2759"/>